<evidence type="ECO:0000313" key="6">
    <source>
        <dbReference type="Proteomes" id="UP000243650"/>
    </source>
</evidence>
<feature type="compositionally biased region" description="Acidic residues" evidence="2">
    <location>
        <begin position="225"/>
        <end position="245"/>
    </location>
</feature>
<feature type="signal peptide" evidence="3">
    <location>
        <begin position="1"/>
        <end position="24"/>
    </location>
</feature>
<dbReference type="PANTHER" id="PTHR43308">
    <property type="entry name" value="OUTER MEMBRANE PROTEIN ALPHA-RELATED"/>
    <property type="match status" value="1"/>
</dbReference>
<dbReference type="Pfam" id="PF00395">
    <property type="entry name" value="SLH"/>
    <property type="match status" value="2"/>
</dbReference>
<dbReference type="AlphaFoldDB" id="A0A2P6ML32"/>
<evidence type="ECO:0000259" key="4">
    <source>
        <dbReference type="PROSITE" id="PS51272"/>
    </source>
</evidence>
<dbReference type="Pfam" id="PF01832">
    <property type="entry name" value="Glucosaminidase"/>
    <property type="match status" value="1"/>
</dbReference>
<feature type="domain" description="SLH" evidence="4">
    <location>
        <begin position="82"/>
        <end position="145"/>
    </location>
</feature>
<dbReference type="PANTHER" id="PTHR43308:SF5">
    <property type="entry name" value="S-LAYER PROTEIN _ PEPTIDOGLYCAN ENDO-BETA-N-ACETYLGLUCOSAMINIDASE"/>
    <property type="match status" value="1"/>
</dbReference>
<sequence>MLKKWTMFLLAAVLMLTGAGGAAADNHTDISGHSLEEEMLEAIDRGVLAGYGQGTYRPDRSVSRAEFATFTARALGLPRAQQESGFDDVGSDFGLRSSVYAAAEAGIVGGYPDGTFRPNQNITREEMAVMIDRALRSEGLPVERSDVNFIDINDVRPSYVNGVLNNAFYGIIQGFPAQQGTAFRFAPKEDATRAQSAAFIVRMQDAVEEYEEEEAEVPEPPPGVEDPEEPETPEVPEEPELPEVPEPDRAFQTASISSSGELTVRSREYDTYNQAAAALSGDENIVLKNGDIVRMSGGIVRPNHPTSALTYIYSDRGLTDAQTYTTKAAGFGSELRYADSNGSSIRVDFAGVTGYVDVDTVDLIPTQQVRGNRNYYDVTDGTLRHHIYNPTADSYAAYVYGPAPDFLSEGPRYYSWDGSKFYTTSGIMVGEQPQYFNTMGVKTQSSYTAEDLNRYIEANAPSGRNSKLLGEGEAFIEAQNRFGINALFILGAAIHESGWGTSQIAQDKNNLFGLRATDDNPYGNADEFNSVQDAVFYFADYYIRRGYTNIDHPTRYTGAFLGNKGAGFNVKYASDMFWGQKIAGHMYRADRYLGSRDRNKYDIGRITTSGLNVRTGPGTENDIRYTYDRAGYYVILHDEVEAENGSTWYEVSSEVPRFNRSSYIHSSFIDRQQFPQ</sequence>
<dbReference type="GO" id="GO:0004040">
    <property type="term" value="F:amidase activity"/>
    <property type="evidence" value="ECO:0007669"/>
    <property type="project" value="InterPro"/>
</dbReference>
<dbReference type="OrthoDB" id="9816557at2"/>
<evidence type="ECO:0000256" key="1">
    <source>
        <dbReference type="ARBA" id="ARBA00022729"/>
    </source>
</evidence>
<dbReference type="InterPro" id="IPR001119">
    <property type="entry name" value="SLH_dom"/>
</dbReference>
<evidence type="ECO:0000256" key="3">
    <source>
        <dbReference type="SAM" id="SignalP"/>
    </source>
</evidence>
<dbReference type="Gene3D" id="1.10.530.10">
    <property type="match status" value="1"/>
</dbReference>
<feature type="domain" description="SLH" evidence="4">
    <location>
        <begin position="146"/>
        <end position="214"/>
    </location>
</feature>
<keyword evidence="6" id="KW-1185">Reference proteome</keyword>
<name>A0A2P6ML32_ALKUR</name>
<reference evidence="5 6" key="1">
    <citation type="submission" date="2018-03" db="EMBL/GenBank/DDBJ databases">
        <title>Bacillus urumqiensis sp. nov., a moderately haloalkaliphilic bacterium isolated from a salt lake.</title>
        <authorList>
            <person name="Zhao B."/>
            <person name="Liao Z."/>
        </authorList>
    </citation>
    <scope>NUCLEOTIDE SEQUENCE [LARGE SCALE GENOMIC DNA]</scope>
    <source>
        <strain evidence="5 6">BZ-SZ-XJ18</strain>
    </source>
</reference>
<dbReference type="InterPro" id="IPR002901">
    <property type="entry name" value="MGlyc_endo_b_GlcNAc-like_dom"/>
</dbReference>
<dbReference type="RefSeq" id="WP_105957375.1">
    <property type="nucleotide sequence ID" value="NZ_PVNS01000001.1"/>
</dbReference>
<feature type="domain" description="SLH" evidence="4">
    <location>
        <begin position="22"/>
        <end position="81"/>
    </location>
</feature>
<evidence type="ECO:0000256" key="2">
    <source>
        <dbReference type="SAM" id="MobiDB-lite"/>
    </source>
</evidence>
<dbReference type="EMBL" id="PVNS01000001">
    <property type="protein sequence ID" value="PRO66989.1"/>
    <property type="molecule type" value="Genomic_DNA"/>
</dbReference>
<feature type="region of interest" description="Disordered" evidence="2">
    <location>
        <begin position="208"/>
        <end position="264"/>
    </location>
</feature>
<evidence type="ECO:0000313" key="5">
    <source>
        <dbReference type="EMBL" id="PRO66989.1"/>
    </source>
</evidence>
<dbReference type="SMART" id="SM00047">
    <property type="entry name" value="LYZ2"/>
    <property type="match status" value="1"/>
</dbReference>
<gene>
    <name evidence="5" type="ORF">C6I21_00010</name>
</gene>
<feature type="compositionally biased region" description="Polar residues" evidence="2">
    <location>
        <begin position="252"/>
        <end position="261"/>
    </location>
</feature>
<feature type="compositionally biased region" description="Acidic residues" evidence="2">
    <location>
        <begin position="208"/>
        <end position="217"/>
    </location>
</feature>
<organism evidence="5 6">
    <name type="scientific">Alkalicoccus urumqiensis</name>
    <name type="common">Bacillus urumqiensis</name>
    <dbReference type="NCBI Taxonomy" id="1548213"/>
    <lineage>
        <taxon>Bacteria</taxon>
        <taxon>Bacillati</taxon>
        <taxon>Bacillota</taxon>
        <taxon>Bacilli</taxon>
        <taxon>Bacillales</taxon>
        <taxon>Bacillaceae</taxon>
        <taxon>Alkalicoccus</taxon>
    </lineage>
</organism>
<dbReference type="PROSITE" id="PS51272">
    <property type="entry name" value="SLH"/>
    <property type="match status" value="3"/>
</dbReference>
<accession>A0A2P6ML32</accession>
<comment type="caution">
    <text evidence="5">The sequence shown here is derived from an EMBL/GenBank/DDBJ whole genome shotgun (WGS) entry which is preliminary data.</text>
</comment>
<dbReference type="Proteomes" id="UP000243650">
    <property type="component" value="Unassembled WGS sequence"/>
</dbReference>
<feature type="chain" id="PRO_5015175046" description="SLH domain-containing protein" evidence="3">
    <location>
        <begin position="25"/>
        <end position="676"/>
    </location>
</feature>
<dbReference type="Gene3D" id="2.30.30.40">
    <property type="entry name" value="SH3 Domains"/>
    <property type="match status" value="1"/>
</dbReference>
<keyword evidence="1 3" id="KW-0732">Signal</keyword>
<dbReference type="InterPro" id="IPR051465">
    <property type="entry name" value="Cell_Envelope_Struct_Comp"/>
</dbReference>
<protein>
    <recommendedName>
        <fullName evidence="4">SLH domain-containing protein</fullName>
    </recommendedName>
</protein>
<proteinExistence type="predicted"/>